<dbReference type="Proteomes" id="UP000663823">
    <property type="component" value="Unassembled WGS sequence"/>
</dbReference>
<dbReference type="EMBL" id="CAJOAX010000283">
    <property type="protein sequence ID" value="CAF3557618.1"/>
    <property type="molecule type" value="Genomic_DNA"/>
</dbReference>
<dbReference type="Gene3D" id="3.80.10.10">
    <property type="entry name" value="Ribonuclease Inhibitor"/>
    <property type="match status" value="1"/>
</dbReference>
<evidence type="ECO:0000256" key="3">
    <source>
        <dbReference type="ARBA" id="ARBA00022737"/>
    </source>
</evidence>
<dbReference type="GO" id="GO:0005634">
    <property type="term" value="C:nucleus"/>
    <property type="evidence" value="ECO:0007669"/>
    <property type="project" value="TreeGrafter"/>
</dbReference>
<accession>A0A818KX91</accession>
<dbReference type="AlphaFoldDB" id="A0A818KX91"/>
<dbReference type="InterPro" id="IPR027038">
    <property type="entry name" value="RanGap"/>
</dbReference>
<dbReference type="Pfam" id="PF13516">
    <property type="entry name" value="LRR_6"/>
    <property type="match status" value="2"/>
</dbReference>
<keyword evidence="3" id="KW-0677">Repeat</keyword>
<dbReference type="SUPFAM" id="SSF52047">
    <property type="entry name" value="RNI-like"/>
    <property type="match status" value="1"/>
</dbReference>
<name>A0A818KX91_9BILA</name>
<gene>
    <name evidence="4" type="ORF">OTI717_LOCUS4634</name>
</gene>
<dbReference type="InterPro" id="IPR001611">
    <property type="entry name" value="Leu-rich_rpt"/>
</dbReference>
<keyword evidence="2" id="KW-0433">Leucine-rich repeat</keyword>
<dbReference type="GO" id="GO:0005829">
    <property type="term" value="C:cytosol"/>
    <property type="evidence" value="ECO:0007669"/>
    <property type="project" value="TreeGrafter"/>
</dbReference>
<evidence type="ECO:0000256" key="2">
    <source>
        <dbReference type="ARBA" id="ARBA00022614"/>
    </source>
</evidence>
<protein>
    <submittedName>
        <fullName evidence="4">Uncharacterized protein</fullName>
    </submittedName>
</protein>
<comment type="caution">
    <text evidence="4">The sequence shown here is derived from an EMBL/GenBank/DDBJ whole genome shotgun (WGS) entry which is preliminary data.</text>
</comment>
<evidence type="ECO:0000313" key="5">
    <source>
        <dbReference type="Proteomes" id="UP000663823"/>
    </source>
</evidence>
<evidence type="ECO:0000313" key="4">
    <source>
        <dbReference type="EMBL" id="CAF3557618.1"/>
    </source>
</evidence>
<evidence type="ECO:0000256" key="1">
    <source>
        <dbReference type="ARBA" id="ARBA00022468"/>
    </source>
</evidence>
<keyword evidence="1" id="KW-0343">GTPase activation</keyword>
<dbReference type="GO" id="GO:0006913">
    <property type="term" value="P:nucleocytoplasmic transport"/>
    <property type="evidence" value="ECO:0007669"/>
    <property type="project" value="TreeGrafter"/>
</dbReference>
<sequence length="104" mass="11546">MTLVTLYFGNSHIGDLGAQHLADMLRNNTLDTQCSNLEGNEIGIHGIQHLTNTLQYNTTLVTLYLGNNRIQALGAQHLADVLPLRIDDKISKHLLSSKSCKKMF</sequence>
<dbReference type="GO" id="GO:0005096">
    <property type="term" value="F:GTPase activator activity"/>
    <property type="evidence" value="ECO:0007669"/>
    <property type="project" value="UniProtKB-KW"/>
</dbReference>
<dbReference type="InterPro" id="IPR032675">
    <property type="entry name" value="LRR_dom_sf"/>
</dbReference>
<dbReference type="PANTHER" id="PTHR24113:SF12">
    <property type="entry name" value="RAN GTPASE-ACTIVATING PROTEIN 1"/>
    <property type="match status" value="1"/>
</dbReference>
<dbReference type="GO" id="GO:0031267">
    <property type="term" value="F:small GTPase binding"/>
    <property type="evidence" value="ECO:0007669"/>
    <property type="project" value="TreeGrafter"/>
</dbReference>
<proteinExistence type="predicted"/>
<dbReference type="GO" id="GO:0048471">
    <property type="term" value="C:perinuclear region of cytoplasm"/>
    <property type="evidence" value="ECO:0007669"/>
    <property type="project" value="TreeGrafter"/>
</dbReference>
<dbReference type="SMART" id="SM00368">
    <property type="entry name" value="LRR_RI"/>
    <property type="match status" value="3"/>
</dbReference>
<dbReference type="PANTHER" id="PTHR24113">
    <property type="entry name" value="RAN GTPASE-ACTIVATING PROTEIN 1"/>
    <property type="match status" value="1"/>
</dbReference>
<organism evidence="4 5">
    <name type="scientific">Rotaria sordida</name>
    <dbReference type="NCBI Taxonomy" id="392033"/>
    <lineage>
        <taxon>Eukaryota</taxon>
        <taxon>Metazoa</taxon>
        <taxon>Spiralia</taxon>
        <taxon>Gnathifera</taxon>
        <taxon>Rotifera</taxon>
        <taxon>Eurotatoria</taxon>
        <taxon>Bdelloidea</taxon>
        <taxon>Philodinida</taxon>
        <taxon>Philodinidae</taxon>
        <taxon>Rotaria</taxon>
    </lineage>
</organism>
<reference evidence="4" key="1">
    <citation type="submission" date="2021-02" db="EMBL/GenBank/DDBJ databases">
        <authorList>
            <person name="Nowell W R."/>
        </authorList>
    </citation>
    <scope>NUCLEOTIDE SEQUENCE</scope>
</reference>